<evidence type="ECO:0000256" key="8">
    <source>
        <dbReference type="ARBA" id="ARBA00024402"/>
    </source>
</evidence>
<dbReference type="PROSITE" id="PS50075">
    <property type="entry name" value="CARRIER"/>
    <property type="match status" value="1"/>
</dbReference>
<dbReference type="STRING" id="441112.SAMN04488094_10822"/>
<comment type="pathway">
    <text evidence="7">Glycolipid biosynthesis; KDO(2)-lipid A biosynthesis.</text>
</comment>
<dbReference type="PANTHER" id="PTHR20863:SF76">
    <property type="entry name" value="CARRIER DOMAIN-CONTAINING PROTEIN"/>
    <property type="match status" value="1"/>
</dbReference>
<dbReference type="InterPro" id="IPR003231">
    <property type="entry name" value="ACP"/>
</dbReference>
<evidence type="ECO:0000256" key="6">
    <source>
        <dbReference type="ARBA" id="ARBA00023160"/>
    </source>
</evidence>
<dbReference type="GO" id="GO:0036104">
    <property type="term" value="P:Kdo2-lipid A biosynthetic process"/>
    <property type="evidence" value="ECO:0007669"/>
    <property type="project" value="UniProtKB-UniPathway"/>
</dbReference>
<evidence type="ECO:0000256" key="7">
    <source>
        <dbReference type="ARBA" id="ARBA00024328"/>
    </source>
</evidence>
<dbReference type="InterPro" id="IPR036736">
    <property type="entry name" value="ACP-like_sf"/>
</dbReference>
<proteinExistence type="predicted"/>
<keyword evidence="2" id="KW-0444">Lipid biosynthesis</keyword>
<dbReference type="PANTHER" id="PTHR20863">
    <property type="entry name" value="ACYL CARRIER PROTEIN"/>
    <property type="match status" value="1"/>
</dbReference>
<keyword evidence="4" id="KW-0276">Fatty acid metabolism</keyword>
<dbReference type="Gene3D" id="1.10.1200.10">
    <property type="entry name" value="ACP-like"/>
    <property type="match status" value="1"/>
</dbReference>
<dbReference type="InterPro" id="IPR006162">
    <property type="entry name" value="Ppantetheine_attach_site"/>
</dbReference>
<dbReference type="Pfam" id="PF00550">
    <property type="entry name" value="PP-binding"/>
    <property type="match status" value="1"/>
</dbReference>
<evidence type="ECO:0000256" key="1">
    <source>
        <dbReference type="ARBA" id="ARBA00022450"/>
    </source>
</evidence>
<dbReference type="AlphaFoldDB" id="A0A1I1LA55"/>
<dbReference type="EMBL" id="FOLG01000008">
    <property type="protein sequence ID" value="SFC69997.1"/>
    <property type="molecule type" value="Genomic_DNA"/>
</dbReference>
<evidence type="ECO:0000259" key="9">
    <source>
        <dbReference type="PROSITE" id="PS50075"/>
    </source>
</evidence>
<dbReference type="Proteomes" id="UP000198728">
    <property type="component" value="Unassembled WGS sequence"/>
</dbReference>
<dbReference type="GO" id="GO:0016020">
    <property type="term" value="C:membrane"/>
    <property type="evidence" value="ECO:0007669"/>
    <property type="project" value="GOC"/>
</dbReference>
<evidence type="ECO:0000256" key="5">
    <source>
        <dbReference type="ARBA" id="ARBA00023098"/>
    </source>
</evidence>
<keyword evidence="3" id="KW-0597">Phosphoprotein</keyword>
<evidence type="ECO:0000256" key="3">
    <source>
        <dbReference type="ARBA" id="ARBA00022553"/>
    </source>
</evidence>
<sequence length="92" mass="10039">MTHDDARATFIEELVKVAPDLDPEEIGDHDHIQDDLQLDSMDVLNLVTALHTRFGIEIPEADYEQIATPALAAAYLVAHTAKLAGEPAHPIS</sequence>
<keyword evidence="6" id="KW-0275">Fatty acid biosynthesis</keyword>
<dbReference type="GO" id="GO:0000035">
    <property type="term" value="F:acyl binding"/>
    <property type="evidence" value="ECO:0007669"/>
    <property type="project" value="TreeGrafter"/>
</dbReference>
<evidence type="ECO:0000256" key="2">
    <source>
        <dbReference type="ARBA" id="ARBA00022516"/>
    </source>
</evidence>
<keyword evidence="5" id="KW-0443">Lipid metabolism</keyword>
<evidence type="ECO:0000313" key="11">
    <source>
        <dbReference type="Proteomes" id="UP000198728"/>
    </source>
</evidence>
<evidence type="ECO:0000313" key="10">
    <source>
        <dbReference type="EMBL" id="SFC69997.1"/>
    </source>
</evidence>
<dbReference type="RefSeq" id="WP_093361226.1">
    <property type="nucleotide sequence ID" value="NZ_FOLG01000008.1"/>
</dbReference>
<dbReference type="UniPathway" id="UPA00360"/>
<evidence type="ECO:0000256" key="4">
    <source>
        <dbReference type="ARBA" id="ARBA00022832"/>
    </source>
</evidence>
<dbReference type="SUPFAM" id="SSF47336">
    <property type="entry name" value="ACP-like"/>
    <property type="match status" value="1"/>
</dbReference>
<dbReference type="PROSITE" id="PS00012">
    <property type="entry name" value="PHOSPHOPANTETHEINE"/>
    <property type="match status" value="1"/>
</dbReference>
<protein>
    <recommendedName>
        <fullName evidence="8">Acyl carrier protein AcpXL</fullName>
    </recommendedName>
</protein>
<name>A0A1I1LA55_9RHOB</name>
<keyword evidence="11" id="KW-1185">Reference proteome</keyword>
<feature type="domain" description="Carrier" evidence="9">
    <location>
        <begin position="5"/>
        <end position="80"/>
    </location>
</feature>
<accession>A0A1I1LA55</accession>
<gene>
    <name evidence="10" type="ORF">SAMN04488094_10822</name>
</gene>
<keyword evidence="1" id="KW-0596">Phosphopantetheine</keyword>
<organism evidence="10 11">
    <name type="scientific">Tropicimonas isoalkanivorans</name>
    <dbReference type="NCBI Taxonomy" id="441112"/>
    <lineage>
        <taxon>Bacteria</taxon>
        <taxon>Pseudomonadati</taxon>
        <taxon>Pseudomonadota</taxon>
        <taxon>Alphaproteobacteria</taxon>
        <taxon>Rhodobacterales</taxon>
        <taxon>Roseobacteraceae</taxon>
        <taxon>Tropicimonas</taxon>
    </lineage>
</organism>
<dbReference type="GO" id="GO:0000036">
    <property type="term" value="F:acyl carrier activity"/>
    <property type="evidence" value="ECO:0007669"/>
    <property type="project" value="TreeGrafter"/>
</dbReference>
<dbReference type="InterPro" id="IPR009081">
    <property type="entry name" value="PP-bd_ACP"/>
</dbReference>
<reference evidence="10 11" key="1">
    <citation type="submission" date="2016-10" db="EMBL/GenBank/DDBJ databases">
        <authorList>
            <person name="de Groot N.N."/>
        </authorList>
    </citation>
    <scope>NUCLEOTIDE SEQUENCE [LARGE SCALE GENOMIC DNA]</scope>
    <source>
        <strain evidence="10 11">DSM 19548</strain>
    </source>
</reference>